<accession>G9YG36</accession>
<dbReference type="HOGENOM" id="CLU_3039825_0_0_9"/>
<reference evidence="1 2" key="1">
    <citation type="submission" date="2011-08" db="EMBL/GenBank/DDBJ databases">
        <authorList>
            <person name="Weinstock G."/>
            <person name="Sodergren E."/>
            <person name="Clifton S."/>
            <person name="Fulton L."/>
            <person name="Fulton B."/>
            <person name="Courtney L."/>
            <person name="Fronick C."/>
            <person name="Harrison M."/>
            <person name="Strong C."/>
            <person name="Farmer C."/>
            <person name="Delahaunty K."/>
            <person name="Markovic C."/>
            <person name="Hall O."/>
            <person name="Minx P."/>
            <person name="Tomlinson C."/>
            <person name="Mitreva M."/>
            <person name="Hou S."/>
            <person name="Chen J."/>
            <person name="Wollam A."/>
            <person name="Pepin K.H."/>
            <person name="Johnson M."/>
            <person name="Bhonagiri V."/>
            <person name="Zhang X."/>
            <person name="Suruliraj S."/>
            <person name="Warren W."/>
            <person name="Chinwalla A."/>
            <person name="Mardis E.R."/>
            <person name="Wilson R.K."/>
        </authorList>
    </citation>
    <scope>NUCLEOTIDE SEQUENCE [LARGE SCALE GENOMIC DNA]</scope>
    <source>
        <strain evidence="1 2">F0357</strain>
    </source>
</reference>
<evidence type="ECO:0000313" key="1">
    <source>
        <dbReference type="EMBL" id="EHM42466.1"/>
    </source>
</evidence>
<gene>
    <name evidence="1" type="ORF">HMPREF0080_00600</name>
</gene>
<dbReference type="EMBL" id="AGCJ01000018">
    <property type="protein sequence ID" value="EHM42466.1"/>
    <property type="molecule type" value="Genomic_DNA"/>
</dbReference>
<comment type="caution">
    <text evidence="1">The sequence shown here is derived from an EMBL/GenBank/DDBJ whole genome shotgun (WGS) entry which is preliminary data.</text>
</comment>
<evidence type="ECO:0000313" key="2">
    <source>
        <dbReference type="Proteomes" id="UP000005481"/>
    </source>
</evidence>
<organism evidence="1 2">
    <name type="scientific">Anaeroglobus geminatus F0357</name>
    <dbReference type="NCBI Taxonomy" id="861450"/>
    <lineage>
        <taxon>Bacteria</taxon>
        <taxon>Bacillati</taxon>
        <taxon>Bacillota</taxon>
        <taxon>Negativicutes</taxon>
        <taxon>Veillonellales</taxon>
        <taxon>Veillonellaceae</taxon>
        <taxon>Anaeroglobus</taxon>
    </lineage>
</organism>
<dbReference type="Proteomes" id="UP000005481">
    <property type="component" value="Unassembled WGS sequence"/>
</dbReference>
<dbReference type="STRING" id="861450.HMPREF0080_00600"/>
<protein>
    <submittedName>
        <fullName evidence="1">Uncharacterized protein</fullName>
    </submittedName>
</protein>
<name>G9YG36_9FIRM</name>
<proteinExistence type="predicted"/>
<dbReference type="AlphaFoldDB" id="G9YG36"/>
<sequence>MRTCAVNTKSRVFSRGQTQRIPGLLVWKRLSGNKVEFYSAIAGYSTFMYAMPVR</sequence>
<keyword evidence="2" id="KW-1185">Reference proteome</keyword>